<dbReference type="AlphaFoldDB" id="A0AAD4TH69"/>
<gene>
    <name evidence="1" type="ORF">MKW98_006320</name>
</gene>
<sequence length="109" mass="12543">MSTFRLEKDEMLGLTKFHFLKRKLHVVMVQRSDVYGAVPWRIPTIPRKVWRLQAAFGEQTEITNGSLKAFLSEMLRDSHMSLLQRQLLYVKERHISGGNVALGSSVDIT</sequence>
<protein>
    <submittedName>
        <fullName evidence="1">Uncharacterized protein</fullName>
    </submittedName>
</protein>
<proteinExistence type="predicted"/>
<comment type="caution">
    <text evidence="1">The sequence shown here is derived from an EMBL/GenBank/DDBJ whole genome shotgun (WGS) entry which is preliminary data.</text>
</comment>
<reference evidence="1" key="1">
    <citation type="submission" date="2022-04" db="EMBL/GenBank/DDBJ databases">
        <title>A functionally conserved STORR gene fusion in Papaver species that diverged 16.8 million years ago.</title>
        <authorList>
            <person name="Catania T."/>
        </authorList>
    </citation>
    <scope>NUCLEOTIDE SEQUENCE</scope>
    <source>
        <strain evidence="1">S-188037</strain>
    </source>
</reference>
<evidence type="ECO:0000313" key="2">
    <source>
        <dbReference type="Proteomes" id="UP001202328"/>
    </source>
</evidence>
<dbReference type="Proteomes" id="UP001202328">
    <property type="component" value="Unassembled WGS sequence"/>
</dbReference>
<organism evidence="1 2">
    <name type="scientific">Papaver atlanticum</name>
    <dbReference type="NCBI Taxonomy" id="357466"/>
    <lineage>
        <taxon>Eukaryota</taxon>
        <taxon>Viridiplantae</taxon>
        <taxon>Streptophyta</taxon>
        <taxon>Embryophyta</taxon>
        <taxon>Tracheophyta</taxon>
        <taxon>Spermatophyta</taxon>
        <taxon>Magnoliopsida</taxon>
        <taxon>Ranunculales</taxon>
        <taxon>Papaveraceae</taxon>
        <taxon>Papaveroideae</taxon>
        <taxon>Papaver</taxon>
    </lineage>
</organism>
<feature type="non-terminal residue" evidence="1">
    <location>
        <position position="109"/>
    </location>
</feature>
<evidence type="ECO:0000313" key="1">
    <source>
        <dbReference type="EMBL" id="KAI3955960.1"/>
    </source>
</evidence>
<accession>A0AAD4TH69</accession>
<name>A0AAD4TH69_9MAGN</name>
<dbReference type="EMBL" id="JAJJMB010001716">
    <property type="protein sequence ID" value="KAI3955960.1"/>
    <property type="molecule type" value="Genomic_DNA"/>
</dbReference>
<keyword evidence="2" id="KW-1185">Reference proteome</keyword>